<keyword evidence="1" id="KW-0645">Protease</keyword>
<keyword evidence="2" id="KW-0479">Metal-binding</keyword>
<evidence type="ECO:0000313" key="8">
    <source>
        <dbReference type="Proteomes" id="UP000199370"/>
    </source>
</evidence>
<evidence type="ECO:0000256" key="4">
    <source>
        <dbReference type="ARBA" id="ARBA00022833"/>
    </source>
</evidence>
<reference evidence="7 8" key="1">
    <citation type="submission" date="2016-10" db="EMBL/GenBank/DDBJ databases">
        <authorList>
            <person name="de Groot N.N."/>
        </authorList>
    </citation>
    <scope>NUCLEOTIDE SEQUENCE [LARGE SCALE GENOMIC DNA]</scope>
    <source>
        <strain evidence="8">EB21,IBRC-M 10013,KCTC 4048</strain>
    </source>
</reference>
<dbReference type="RefSeq" id="WP_089732958.1">
    <property type="nucleotide sequence ID" value="NZ_FNIA01000008.1"/>
</dbReference>
<keyword evidence="3" id="KW-0378">Hydrolase</keyword>
<dbReference type="GO" id="GO:0006508">
    <property type="term" value="P:proteolysis"/>
    <property type="evidence" value="ECO:0007669"/>
    <property type="project" value="UniProtKB-KW"/>
</dbReference>
<gene>
    <name evidence="7" type="ORF">SAMN05192554_10885</name>
</gene>
<dbReference type="OrthoDB" id="4612at2157"/>
<dbReference type="AlphaFoldDB" id="A0A1G9WHZ1"/>
<evidence type="ECO:0000256" key="3">
    <source>
        <dbReference type="ARBA" id="ARBA00022801"/>
    </source>
</evidence>
<dbReference type="GO" id="GO:0046872">
    <property type="term" value="F:metal ion binding"/>
    <property type="evidence" value="ECO:0007669"/>
    <property type="project" value="UniProtKB-KW"/>
</dbReference>
<evidence type="ECO:0000256" key="1">
    <source>
        <dbReference type="ARBA" id="ARBA00022670"/>
    </source>
</evidence>
<dbReference type="Pfam" id="PF14464">
    <property type="entry name" value="Prok-JAB"/>
    <property type="match status" value="1"/>
</dbReference>
<dbReference type="STRING" id="996166.SAMN05192554_10885"/>
<dbReference type="Proteomes" id="UP000199370">
    <property type="component" value="Unassembled WGS sequence"/>
</dbReference>
<name>A0A1G9WHZ1_9EURY</name>
<dbReference type="SUPFAM" id="SSF102712">
    <property type="entry name" value="JAB1/MPN domain"/>
    <property type="match status" value="1"/>
</dbReference>
<keyword evidence="7" id="KW-0647">Proteasome</keyword>
<dbReference type="GO" id="GO:0008237">
    <property type="term" value="F:metallopeptidase activity"/>
    <property type="evidence" value="ECO:0007669"/>
    <property type="project" value="UniProtKB-KW"/>
</dbReference>
<dbReference type="InterPro" id="IPR037518">
    <property type="entry name" value="MPN"/>
</dbReference>
<evidence type="ECO:0000313" key="7">
    <source>
        <dbReference type="EMBL" id="SDM84158.1"/>
    </source>
</evidence>
<feature type="domain" description="MPN" evidence="6">
    <location>
        <begin position="14"/>
        <end position="135"/>
    </location>
</feature>
<dbReference type="EMBL" id="FNIA01000008">
    <property type="protein sequence ID" value="SDM84158.1"/>
    <property type="molecule type" value="Genomic_DNA"/>
</dbReference>
<dbReference type="GO" id="GO:0000502">
    <property type="term" value="C:proteasome complex"/>
    <property type="evidence" value="ECO:0007669"/>
    <property type="project" value="UniProtKB-KW"/>
</dbReference>
<keyword evidence="8" id="KW-1185">Reference proteome</keyword>
<evidence type="ECO:0000259" key="6">
    <source>
        <dbReference type="PROSITE" id="PS50249"/>
    </source>
</evidence>
<dbReference type="PROSITE" id="PS50249">
    <property type="entry name" value="MPN"/>
    <property type="match status" value="1"/>
</dbReference>
<evidence type="ECO:0000256" key="2">
    <source>
        <dbReference type="ARBA" id="ARBA00022723"/>
    </source>
</evidence>
<accession>A0A1G9WHZ1</accession>
<dbReference type="InterPro" id="IPR028090">
    <property type="entry name" value="JAB_dom_prok"/>
</dbReference>
<evidence type="ECO:0000256" key="5">
    <source>
        <dbReference type="ARBA" id="ARBA00023049"/>
    </source>
</evidence>
<keyword evidence="5" id="KW-0482">Metalloprotease</keyword>
<organism evidence="7 8">
    <name type="scientific">Haloarchaeobius iranensis</name>
    <dbReference type="NCBI Taxonomy" id="996166"/>
    <lineage>
        <taxon>Archaea</taxon>
        <taxon>Methanobacteriati</taxon>
        <taxon>Methanobacteriota</taxon>
        <taxon>Stenosarchaea group</taxon>
        <taxon>Halobacteria</taxon>
        <taxon>Halobacteriales</taxon>
        <taxon>Halorubellaceae</taxon>
        <taxon>Haloarchaeobius</taxon>
    </lineage>
</organism>
<sequence length="167" mass="18719">MGLFDRLFQRQGVVGIARDTIDFALESADDTHPNEYMGMLRGTPAKHLGMDQRGYVITDILVIPGTRSNPVSATVDSNMIPNDMRSLGSIHSHPNGVLRPSDEDLGTFTSGTVHVIMGAPYGRNDWRAFDQHGEYRDLPVLDVDLEDHEEFFDFTQADIDAELRRDK</sequence>
<dbReference type="Gene3D" id="3.40.140.10">
    <property type="entry name" value="Cytidine Deaminase, domain 2"/>
    <property type="match status" value="1"/>
</dbReference>
<protein>
    <submittedName>
        <fullName evidence="7">Proteasome lid subunit RPN8/RPN11, contains Jab1/MPN metalloenzyme (JAMM) motif</fullName>
    </submittedName>
</protein>
<keyword evidence="4" id="KW-0862">Zinc</keyword>
<proteinExistence type="predicted"/>